<evidence type="ECO:0000313" key="3">
    <source>
        <dbReference type="Proteomes" id="UP001211907"/>
    </source>
</evidence>
<sequence>MNFSGLFRSDEELLGKAVVISGCDSGFGRATALQLQTLGFVVYAGCYSDAGIDSLVFDAAKEKPGSINALKLDVTSDTSVDEFLAKVTELAPQGVFCVISNAGIGLSGFIEIQSLAAHRSVMEVNYFGTLRMLRAFSPLLRLYARNLRHSSNFNSPSPRFITISSLASKTSAPLMAAYCASKHAVRALTDVARVELNQFGIQVTQIEPFFAKTPIVLTDRADYLSNDYNASSEEIKAAYKQITPEEYRIQTAAGLNNWFVMEQRQV</sequence>
<protein>
    <submittedName>
        <fullName evidence="2">Uncharacterized protein</fullName>
    </submittedName>
</protein>
<organism evidence="2 3">
    <name type="scientific">Physocladia obscura</name>
    <dbReference type="NCBI Taxonomy" id="109957"/>
    <lineage>
        <taxon>Eukaryota</taxon>
        <taxon>Fungi</taxon>
        <taxon>Fungi incertae sedis</taxon>
        <taxon>Chytridiomycota</taxon>
        <taxon>Chytridiomycota incertae sedis</taxon>
        <taxon>Chytridiomycetes</taxon>
        <taxon>Chytridiales</taxon>
        <taxon>Chytriomycetaceae</taxon>
        <taxon>Physocladia</taxon>
    </lineage>
</organism>
<evidence type="ECO:0000313" key="2">
    <source>
        <dbReference type="EMBL" id="KAJ3095310.1"/>
    </source>
</evidence>
<keyword evidence="1" id="KW-0521">NADP</keyword>
<dbReference type="PROSITE" id="PS00061">
    <property type="entry name" value="ADH_SHORT"/>
    <property type="match status" value="1"/>
</dbReference>
<dbReference type="PANTHER" id="PTHR43313:SF1">
    <property type="entry name" value="3BETA-HYDROXYSTEROID DEHYDROGENASE DHS-16"/>
    <property type="match status" value="1"/>
</dbReference>
<dbReference type="PRINTS" id="PR00081">
    <property type="entry name" value="GDHRDH"/>
</dbReference>
<dbReference type="AlphaFoldDB" id="A0AAD5STP0"/>
<proteinExistence type="predicted"/>
<dbReference type="PANTHER" id="PTHR43313">
    <property type="entry name" value="SHORT-CHAIN DEHYDROGENASE/REDUCTASE FAMILY 9C"/>
    <property type="match status" value="1"/>
</dbReference>
<dbReference type="InterPro" id="IPR002347">
    <property type="entry name" value="SDR_fam"/>
</dbReference>
<reference evidence="2" key="1">
    <citation type="submission" date="2020-05" db="EMBL/GenBank/DDBJ databases">
        <title>Phylogenomic resolution of chytrid fungi.</title>
        <authorList>
            <person name="Stajich J.E."/>
            <person name="Amses K."/>
            <person name="Simmons R."/>
            <person name="Seto K."/>
            <person name="Myers J."/>
            <person name="Bonds A."/>
            <person name="Quandt C.A."/>
            <person name="Barry K."/>
            <person name="Liu P."/>
            <person name="Grigoriev I."/>
            <person name="Longcore J.E."/>
            <person name="James T.Y."/>
        </authorList>
    </citation>
    <scope>NUCLEOTIDE SEQUENCE</scope>
    <source>
        <strain evidence="2">JEL0513</strain>
    </source>
</reference>
<dbReference type="EMBL" id="JADGJH010002722">
    <property type="protein sequence ID" value="KAJ3095310.1"/>
    <property type="molecule type" value="Genomic_DNA"/>
</dbReference>
<evidence type="ECO:0000256" key="1">
    <source>
        <dbReference type="ARBA" id="ARBA00022857"/>
    </source>
</evidence>
<keyword evidence="3" id="KW-1185">Reference proteome</keyword>
<name>A0AAD5STP0_9FUNG</name>
<dbReference type="Proteomes" id="UP001211907">
    <property type="component" value="Unassembled WGS sequence"/>
</dbReference>
<dbReference type="Pfam" id="PF00106">
    <property type="entry name" value="adh_short"/>
    <property type="match status" value="1"/>
</dbReference>
<feature type="non-terminal residue" evidence="2">
    <location>
        <position position="266"/>
    </location>
</feature>
<gene>
    <name evidence="2" type="ORF">HK100_005862</name>
</gene>
<dbReference type="GO" id="GO:0016491">
    <property type="term" value="F:oxidoreductase activity"/>
    <property type="evidence" value="ECO:0007669"/>
    <property type="project" value="TreeGrafter"/>
</dbReference>
<dbReference type="InterPro" id="IPR020904">
    <property type="entry name" value="Sc_DH/Rdtase_CS"/>
</dbReference>
<dbReference type="SUPFAM" id="SSF51735">
    <property type="entry name" value="NAD(P)-binding Rossmann-fold domains"/>
    <property type="match status" value="1"/>
</dbReference>
<comment type="caution">
    <text evidence="2">The sequence shown here is derived from an EMBL/GenBank/DDBJ whole genome shotgun (WGS) entry which is preliminary data.</text>
</comment>
<dbReference type="GO" id="GO:0008202">
    <property type="term" value="P:steroid metabolic process"/>
    <property type="evidence" value="ECO:0007669"/>
    <property type="project" value="TreeGrafter"/>
</dbReference>
<dbReference type="InterPro" id="IPR036291">
    <property type="entry name" value="NAD(P)-bd_dom_sf"/>
</dbReference>
<accession>A0AAD5STP0</accession>
<dbReference type="Gene3D" id="3.40.50.720">
    <property type="entry name" value="NAD(P)-binding Rossmann-like Domain"/>
    <property type="match status" value="1"/>
</dbReference>